<reference evidence="1" key="1">
    <citation type="journal article" date="2020" name="Stud. Mycol.">
        <title>101 Dothideomycetes genomes: a test case for predicting lifestyles and emergence of pathogens.</title>
        <authorList>
            <person name="Haridas S."/>
            <person name="Albert R."/>
            <person name="Binder M."/>
            <person name="Bloem J."/>
            <person name="Labutti K."/>
            <person name="Salamov A."/>
            <person name="Andreopoulos B."/>
            <person name="Baker S."/>
            <person name="Barry K."/>
            <person name="Bills G."/>
            <person name="Bluhm B."/>
            <person name="Cannon C."/>
            <person name="Castanera R."/>
            <person name="Culley D."/>
            <person name="Daum C."/>
            <person name="Ezra D."/>
            <person name="Gonzalez J."/>
            <person name="Henrissat B."/>
            <person name="Kuo A."/>
            <person name="Liang C."/>
            <person name="Lipzen A."/>
            <person name="Lutzoni F."/>
            <person name="Magnuson J."/>
            <person name="Mondo S."/>
            <person name="Nolan M."/>
            <person name="Ohm R."/>
            <person name="Pangilinan J."/>
            <person name="Park H.-J."/>
            <person name="Ramirez L."/>
            <person name="Alfaro M."/>
            <person name="Sun H."/>
            <person name="Tritt A."/>
            <person name="Yoshinaga Y."/>
            <person name="Zwiers L.-H."/>
            <person name="Turgeon B."/>
            <person name="Goodwin S."/>
            <person name="Spatafora J."/>
            <person name="Crous P."/>
            <person name="Grigoriev I."/>
        </authorList>
    </citation>
    <scope>NUCLEOTIDE SEQUENCE</scope>
    <source>
        <strain evidence="1">Tuck. ex Michener</strain>
    </source>
</reference>
<dbReference type="Proteomes" id="UP000800092">
    <property type="component" value="Unassembled WGS sequence"/>
</dbReference>
<name>A0A6A6HBB9_VIRVR</name>
<dbReference type="OrthoDB" id="3790192at2759"/>
<dbReference type="AlphaFoldDB" id="A0A6A6HBB9"/>
<accession>A0A6A6HBB9</accession>
<organism evidence="1 2">
    <name type="scientific">Viridothelium virens</name>
    <name type="common">Speckled blister lichen</name>
    <name type="synonym">Trypethelium virens</name>
    <dbReference type="NCBI Taxonomy" id="1048519"/>
    <lineage>
        <taxon>Eukaryota</taxon>
        <taxon>Fungi</taxon>
        <taxon>Dikarya</taxon>
        <taxon>Ascomycota</taxon>
        <taxon>Pezizomycotina</taxon>
        <taxon>Dothideomycetes</taxon>
        <taxon>Dothideomycetes incertae sedis</taxon>
        <taxon>Trypetheliales</taxon>
        <taxon>Trypetheliaceae</taxon>
        <taxon>Viridothelium</taxon>
    </lineage>
</organism>
<keyword evidence="2" id="KW-1185">Reference proteome</keyword>
<dbReference type="EMBL" id="ML991791">
    <property type="protein sequence ID" value="KAF2235405.1"/>
    <property type="molecule type" value="Genomic_DNA"/>
</dbReference>
<sequence length="769" mass="86727">MPIKKKEMVLQRISNLPQVSLYGNVARIGFGLRHVLEDLVDTDEGLTGVALCGCLTASYSPFYAAHVLRSLCFSQNIPDEMLSGTKRWISMFDVCSGIFQDTEFYHQVEGLSRLLVPRTKVGILVHEANEHKALASALVELARISTGDLESCTFTGGLDCAWLGAVAEFLFDIAVSVVTVANVVCYESKAGSRLQNGDCKIILIPPERGTTRMALTKRVFHVPSGEAIIRESSTSVFTRRSHWDVVFEDAYGDAAESLLRGNSSEHFTTLFLYSAQMPAPLSDADPHSEQYDWPYSHNGIKARRGDELLDFARWRFPELKSCLNTIGKQKSRVVTEDTARDCLQAISNECTCVNCGDPRPPEVIPVYDKTCLRDISKAILQLVHLLSVTETHNSMPTPDGVRSICLLKERPRQHDMWPQDFKPLLSDIIRIFSSVGEHRLFMNSDLAVSNEGICCFYEILVNLRSVPGAVSKVHVIPGHIEYKGSKFDAVRDMRLTKVTFDHFSIPARRKFNLLLSETPDSTKLEAVYATTSESPGPSCRFSIIQLIRRLTRRGPEYAVSCKPPFILVQIVRRDDLQNKYRALRQTNWDFEPSTSLRSDGKKMCNCRDGASQDALYSLFLLNEGIQDETGLYDLKIQKTSVDLWSNGQTSIEHLYAELAKPYGVLNERLYFAIAKICDCIDCIIAYVFRNWYWIRGQLGQFASPWTIDGVVQVHHLQGNMQEVEFHVSRLEGYEKECPIEMPFPELPIWRGSYCHGSRPRTPGGAWDME</sequence>
<evidence type="ECO:0000313" key="2">
    <source>
        <dbReference type="Proteomes" id="UP000800092"/>
    </source>
</evidence>
<gene>
    <name evidence="1" type="ORF">EV356DRAFT_500263</name>
</gene>
<protein>
    <submittedName>
        <fullName evidence="1">Uncharacterized protein</fullName>
    </submittedName>
</protein>
<evidence type="ECO:0000313" key="1">
    <source>
        <dbReference type="EMBL" id="KAF2235405.1"/>
    </source>
</evidence>
<proteinExistence type="predicted"/>